<dbReference type="Pfam" id="PF01207">
    <property type="entry name" value="Dus"/>
    <property type="match status" value="1"/>
</dbReference>
<dbReference type="Proteomes" id="UP001151516">
    <property type="component" value="Unassembled WGS sequence"/>
</dbReference>
<organism evidence="3 4">
    <name type="scientific">Coemansia spiralis</name>
    <dbReference type="NCBI Taxonomy" id="417178"/>
    <lineage>
        <taxon>Eukaryota</taxon>
        <taxon>Fungi</taxon>
        <taxon>Fungi incertae sedis</taxon>
        <taxon>Zoopagomycota</taxon>
        <taxon>Kickxellomycotina</taxon>
        <taxon>Kickxellomycetes</taxon>
        <taxon>Kickxellales</taxon>
        <taxon>Kickxellaceae</taxon>
        <taxon>Coemansia</taxon>
    </lineage>
</organism>
<proteinExistence type="predicted"/>
<feature type="domain" description="DUS-like FMN-binding" evidence="2">
    <location>
        <begin position="26"/>
        <end position="299"/>
    </location>
</feature>
<dbReference type="InterPro" id="IPR052582">
    <property type="entry name" value="tRNA-DUS-like"/>
</dbReference>
<dbReference type="OrthoDB" id="10262250at2759"/>
<feature type="compositionally biased region" description="Basic and acidic residues" evidence="1">
    <location>
        <begin position="335"/>
        <end position="353"/>
    </location>
</feature>
<evidence type="ECO:0000313" key="3">
    <source>
        <dbReference type="EMBL" id="KAJ2690896.1"/>
    </source>
</evidence>
<dbReference type="GO" id="GO:0102264">
    <property type="term" value="F:tRNA-dihydrouridine20 synthase activity"/>
    <property type="evidence" value="ECO:0007669"/>
    <property type="project" value="UniProtKB-EC"/>
</dbReference>
<dbReference type="CDD" id="cd02801">
    <property type="entry name" value="DUS_like_FMN"/>
    <property type="match status" value="1"/>
</dbReference>
<dbReference type="GO" id="GO:0005737">
    <property type="term" value="C:cytoplasm"/>
    <property type="evidence" value="ECO:0007669"/>
    <property type="project" value="TreeGrafter"/>
</dbReference>
<dbReference type="SUPFAM" id="SSF51395">
    <property type="entry name" value="FMN-linked oxidoreductases"/>
    <property type="match status" value="1"/>
</dbReference>
<dbReference type="PANTHER" id="PTHR45936:SF1">
    <property type="entry name" value="TRNA-DIHYDROURIDINE(20) SYNTHASE [NAD(P)+]-LIKE"/>
    <property type="match status" value="1"/>
</dbReference>
<dbReference type="EMBL" id="JANBTX010000006">
    <property type="protein sequence ID" value="KAJ2690896.1"/>
    <property type="molecule type" value="Genomic_DNA"/>
</dbReference>
<comment type="caution">
    <text evidence="3">The sequence shown here is derived from an EMBL/GenBank/DDBJ whole genome shotgun (WGS) entry which is preliminary data.</text>
</comment>
<evidence type="ECO:0000259" key="2">
    <source>
        <dbReference type="Pfam" id="PF01207"/>
    </source>
</evidence>
<dbReference type="PANTHER" id="PTHR45936">
    <property type="entry name" value="TRNA-DIHYDROURIDINE(20) SYNTHASE [NAD(P)+]-LIKE"/>
    <property type="match status" value="1"/>
</dbReference>
<name>A0A9W8GNP5_9FUNG</name>
<sequence>MATQSMPAEDIKRTEWRDRYRNGFFLAPMVRVGTLPMRLLAQQYGADLVWGPEIVDISIVGSERIVDEKTGVISYVKNDKDIFTTHPSEKQQVVFQLGSAGPEVALAAAKTVEQDVSGFDLNCGCPKKFSIQGGMGAALMSDPDRLCSILDILVKNIDLPITCKIRVFDDVEKTLDLVRRVAATGVSALTVHCRTRDMRPREKALWDRLKDIVNELPDLPIILNGDIYEYADVQRARDETGASSVMTARGAIANPSIFRSEGMLPTMTVAQEYLKYAVRTSNVFANTKYTLLQMYPDTKTNQFVLLRSTRGYKGMCEVMGLAEFYESEGAELIHSRAEPPDTKTKRCVAEETTKPSPKRVKA</sequence>
<dbReference type="AlphaFoldDB" id="A0A9W8GNP5"/>
<keyword evidence="4" id="KW-1185">Reference proteome</keyword>
<evidence type="ECO:0000313" key="4">
    <source>
        <dbReference type="Proteomes" id="UP001151516"/>
    </source>
</evidence>
<feature type="region of interest" description="Disordered" evidence="1">
    <location>
        <begin position="335"/>
        <end position="362"/>
    </location>
</feature>
<dbReference type="EC" id="1.3.1.91" evidence="3"/>
<gene>
    <name evidence="3" type="primary">dus2</name>
    <name evidence="3" type="ORF">IWW39_000405</name>
</gene>
<accession>A0A9W8GNP5</accession>
<dbReference type="InterPro" id="IPR013785">
    <property type="entry name" value="Aldolase_TIM"/>
</dbReference>
<keyword evidence="3" id="KW-0560">Oxidoreductase</keyword>
<dbReference type="InterPro" id="IPR035587">
    <property type="entry name" value="DUS-like_FMN-bd"/>
</dbReference>
<reference evidence="3" key="1">
    <citation type="submission" date="2022-07" db="EMBL/GenBank/DDBJ databases">
        <title>Phylogenomic reconstructions and comparative analyses of Kickxellomycotina fungi.</title>
        <authorList>
            <person name="Reynolds N.K."/>
            <person name="Stajich J.E."/>
            <person name="Barry K."/>
            <person name="Grigoriev I.V."/>
            <person name="Crous P."/>
            <person name="Smith M.E."/>
        </authorList>
    </citation>
    <scope>NUCLEOTIDE SEQUENCE</scope>
    <source>
        <strain evidence="3">CBS 109367</strain>
    </source>
</reference>
<protein>
    <submittedName>
        <fullName evidence="3">tRNA-dihydrouridine synthase 2</fullName>
        <ecNumber evidence="3">1.3.1.91</ecNumber>
    </submittedName>
</protein>
<dbReference type="Gene3D" id="3.20.20.70">
    <property type="entry name" value="Aldolase class I"/>
    <property type="match status" value="1"/>
</dbReference>
<evidence type="ECO:0000256" key="1">
    <source>
        <dbReference type="SAM" id="MobiDB-lite"/>
    </source>
</evidence>